<organism evidence="2 3">
    <name type="scientific">Roseovarius litorisediminis</name>
    <dbReference type="NCBI Taxonomy" id="1312363"/>
    <lineage>
        <taxon>Bacteria</taxon>
        <taxon>Pseudomonadati</taxon>
        <taxon>Pseudomonadota</taxon>
        <taxon>Alphaproteobacteria</taxon>
        <taxon>Rhodobacterales</taxon>
        <taxon>Roseobacteraceae</taxon>
        <taxon>Roseovarius</taxon>
    </lineage>
</organism>
<dbReference type="AlphaFoldDB" id="A0A1Y5TQZ7"/>
<keyword evidence="1" id="KW-0732">Signal</keyword>
<sequence>MRSGITMIKRKIAYLFSLLVMLTAVSGLAAAQQPVDPRQINRLTQEIRALGPKVDPNEAQRAARIAYEYTAQLAQEYQITDPPIVHNTKVNFGLKPRGLCWHWAHDIEARLMKENFQTLDLHRAVATPSSPFRLEHSTAIVSLRGDTIFQGIVLDPWRKGGELTWVRTGSDRRYTWRPRDEVLLEKRQQKQSLGHPRAHVRVD</sequence>
<keyword evidence="3" id="KW-1185">Reference proteome</keyword>
<dbReference type="Proteomes" id="UP000193827">
    <property type="component" value="Unassembled WGS sequence"/>
</dbReference>
<dbReference type="EMBL" id="FWFL01000014">
    <property type="protein sequence ID" value="SLN67707.1"/>
    <property type="molecule type" value="Genomic_DNA"/>
</dbReference>
<name>A0A1Y5TQZ7_9RHOB</name>
<gene>
    <name evidence="2" type="ORF">PEL8287_03751</name>
</gene>
<feature type="signal peptide" evidence="1">
    <location>
        <begin position="1"/>
        <end position="29"/>
    </location>
</feature>
<evidence type="ECO:0000313" key="3">
    <source>
        <dbReference type="Proteomes" id="UP000193827"/>
    </source>
</evidence>
<proteinExistence type="predicted"/>
<feature type="chain" id="PRO_5012757361" description="DUF2786 domain-containing protein" evidence="1">
    <location>
        <begin position="30"/>
        <end position="203"/>
    </location>
</feature>
<accession>A0A1Y5TQZ7</accession>
<protein>
    <recommendedName>
        <fullName evidence="4">DUF2786 domain-containing protein</fullName>
    </recommendedName>
</protein>
<evidence type="ECO:0000313" key="2">
    <source>
        <dbReference type="EMBL" id="SLN67707.1"/>
    </source>
</evidence>
<evidence type="ECO:0000256" key="1">
    <source>
        <dbReference type="SAM" id="SignalP"/>
    </source>
</evidence>
<evidence type="ECO:0008006" key="4">
    <source>
        <dbReference type="Google" id="ProtNLM"/>
    </source>
</evidence>
<reference evidence="2 3" key="1">
    <citation type="submission" date="2017-03" db="EMBL/GenBank/DDBJ databases">
        <authorList>
            <person name="Afonso C.L."/>
            <person name="Miller P.J."/>
            <person name="Scott M.A."/>
            <person name="Spackman E."/>
            <person name="Goraichik I."/>
            <person name="Dimitrov K.M."/>
            <person name="Suarez D.L."/>
            <person name="Swayne D.E."/>
        </authorList>
    </citation>
    <scope>NUCLEOTIDE SEQUENCE [LARGE SCALE GENOMIC DNA]</scope>
    <source>
        <strain evidence="2 3">CECT 8287</strain>
    </source>
</reference>